<dbReference type="Proteomes" id="UP000439994">
    <property type="component" value="Unassembled WGS sequence"/>
</dbReference>
<dbReference type="SUPFAM" id="SSF54523">
    <property type="entry name" value="Pili subunits"/>
    <property type="match status" value="1"/>
</dbReference>
<keyword evidence="1" id="KW-1133">Transmembrane helix</keyword>
<name>A0A6N8FGF9_9GAMM</name>
<dbReference type="Gene3D" id="3.30.700.10">
    <property type="entry name" value="Glycoprotein, Type 4 Pilin"/>
    <property type="match status" value="1"/>
</dbReference>
<protein>
    <submittedName>
        <fullName evidence="2">Prepilin-type N-terminal cleavage/methylation domain-containing protein</fullName>
    </submittedName>
</protein>
<evidence type="ECO:0000313" key="2">
    <source>
        <dbReference type="EMBL" id="MUH73351.1"/>
    </source>
</evidence>
<dbReference type="OrthoDB" id="5902365at2"/>
<reference evidence="2 3" key="1">
    <citation type="submission" date="2019-11" db="EMBL/GenBank/DDBJ databases">
        <title>P. haliotis isolates from Z. marina roots.</title>
        <authorList>
            <person name="Cohen M."/>
            <person name="Jospin G."/>
            <person name="Eisen J.A."/>
            <person name="Coil D.A."/>
        </authorList>
    </citation>
    <scope>NUCLEOTIDE SEQUENCE [LARGE SCALE GENOMIC DNA]</scope>
    <source>
        <strain evidence="2 3">UCD-MCMsp1aY</strain>
    </source>
</reference>
<dbReference type="InterPro" id="IPR012902">
    <property type="entry name" value="N_methyl_site"/>
</dbReference>
<dbReference type="NCBIfam" id="TIGR02532">
    <property type="entry name" value="IV_pilin_GFxxxE"/>
    <property type="match status" value="1"/>
</dbReference>
<evidence type="ECO:0000313" key="3">
    <source>
        <dbReference type="Proteomes" id="UP000439994"/>
    </source>
</evidence>
<dbReference type="InterPro" id="IPR045584">
    <property type="entry name" value="Pilin-like"/>
</dbReference>
<feature type="transmembrane region" description="Helical" evidence="1">
    <location>
        <begin position="12"/>
        <end position="33"/>
    </location>
</feature>
<keyword evidence="1" id="KW-0812">Transmembrane</keyword>
<comment type="caution">
    <text evidence="2">The sequence shown here is derived from an EMBL/GenBank/DDBJ whole genome shotgun (WGS) entry which is preliminary data.</text>
</comment>
<dbReference type="RefSeq" id="WP_155696562.1">
    <property type="nucleotide sequence ID" value="NZ_WOCD01000005.1"/>
</dbReference>
<evidence type="ECO:0000256" key="1">
    <source>
        <dbReference type="SAM" id="Phobius"/>
    </source>
</evidence>
<dbReference type="PROSITE" id="PS00409">
    <property type="entry name" value="PROKAR_NTER_METHYL"/>
    <property type="match status" value="1"/>
</dbReference>
<gene>
    <name evidence="2" type="ORF">GNP35_13160</name>
</gene>
<dbReference type="EMBL" id="WOCD01000005">
    <property type="protein sequence ID" value="MUH73351.1"/>
    <property type="molecule type" value="Genomic_DNA"/>
</dbReference>
<keyword evidence="1" id="KW-0472">Membrane</keyword>
<keyword evidence="3" id="KW-1185">Reference proteome</keyword>
<proteinExistence type="predicted"/>
<dbReference type="AlphaFoldDB" id="A0A6N8FGF9"/>
<accession>A0A6N8FGF9</accession>
<sequence>MKNRQSQGFTLIELIIVIVILGILAVTAGPKLIGISSDARISILQGIQGAMKSSMSMTLSYGHVQGVTNALNQDLTLPNGEVVRLDYGYPEHSWETAWQQMLEGDFELKSSGGICDGDADLCVDSDFNIGGDVSVAGSSSAMVIWPNGVSTADNCYVYYAYSAASRGNEPVIGAILDGC</sequence>
<dbReference type="Pfam" id="PF07963">
    <property type="entry name" value="N_methyl"/>
    <property type="match status" value="1"/>
</dbReference>
<organism evidence="2 3">
    <name type="scientific">Psychrosphaera haliotis</name>
    <dbReference type="NCBI Taxonomy" id="555083"/>
    <lineage>
        <taxon>Bacteria</taxon>
        <taxon>Pseudomonadati</taxon>
        <taxon>Pseudomonadota</taxon>
        <taxon>Gammaproteobacteria</taxon>
        <taxon>Alteromonadales</taxon>
        <taxon>Pseudoalteromonadaceae</taxon>
        <taxon>Psychrosphaera</taxon>
    </lineage>
</organism>